<dbReference type="RefSeq" id="WP_070947843.1">
    <property type="nucleotide sequence ID" value="NZ_MLIQ01000042.1"/>
</dbReference>
<dbReference type="Pfam" id="PF13338">
    <property type="entry name" value="AbiEi_4"/>
    <property type="match status" value="1"/>
</dbReference>
<dbReference type="InterPro" id="IPR025159">
    <property type="entry name" value="AbiEi_N"/>
</dbReference>
<sequence length="275" mass="29762">MAGQERYLELADIAAGQWGMVTAAQAATVNVTAQQLTRLAGRGMLHRLQHGVYRLAGVPNDTQADLKAAWLAIEPAVTAGERLENSDPGAIVSHRSAARVHRLGDIDADINEFSTTVTRRSRQPSLRFHKRTLPRADWTVIDGLPVTTVAATLRDLAATSTDGGHLAVAVRDALLHGQVRYAEVAALLRPYAADYGAPLGGGEALLRMFLEQAGLRRVTKVADRLGPEWLREQIDTAGMKFRTAEIIGDVAWRIAAQQELDEFSGTFGNSPQAQP</sequence>
<reference evidence="2 3" key="1">
    <citation type="submission" date="2016-10" db="EMBL/GenBank/DDBJ databases">
        <title>Evaluation of Human, Veterinary and Environmental Mycobacterium chelonae Isolates by Core Genome Phylogenomic Analysis, Targeted Gene Comparison, and Anti-microbial Susceptibility Patterns: A Tale of Mistaken Identities.</title>
        <authorList>
            <person name="Fogelson S.B."/>
            <person name="Camus A.C."/>
            <person name="Lorenz W."/>
            <person name="Vasireddy R."/>
            <person name="Vasireddy S."/>
            <person name="Smith T."/>
            <person name="Brown-Elliott B.A."/>
            <person name="Wallace R.J.Jr."/>
            <person name="Hasan N.A."/>
            <person name="Reischl U."/>
            <person name="Sanchez S."/>
        </authorList>
    </citation>
    <scope>NUCLEOTIDE SEQUENCE [LARGE SCALE GENOMIC DNA]</scope>
    <source>
        <strain evidence="2 3">15515</strain>
    </source>
</reference>
<dbReference type="EMBL" id="MLIQ01000042">
    <property type="protein sequence ID" value="OHU47225.1"/>
    <property type="molecule type" value="Genomic_DNA"/>
</dbReference>
<feature type="domain" description="AbiEi antitoxin N-terminal" evidence="1">
    <location>
        <begin position="10"/>
        <end position="56"/>
    </location>
</feature>
<protein>
    <recommendedName>
        <fullName evidence="1">AbiEi antitoxin N-terminal domain-containing protein</fullName>
    </recommendedName>
</protein>
<name>A0A1S1LGF1_MYCCH</name>
<evidence type="ECO:0000313" key="2">
    <source>
        <dbReference type="EMBL" id="OHU47225.1"/>
    </source>
</evidence>
<evidence type="ECO:0000259" key="1">
    <source>
        <dbReference type="Pfam" id="PF13338"/>
    </source>
</evidence>
<accession>A0A1S1LGF1</accession>
<dbReference type="AlphaFoldDB" id="A0A1S1LGF1"/>
<dbReference type="Proteomes" id="UP000180043">
    <property type="component" value="Unassembled WGS sequence"/>
</dbReference>
<comment type="caution">
    <text evidence="2">The sequence shown here is derived from an EMBL/GenBank/DDBJ whole genome shotgun (WGS) entry which is preliminary data.</text>
</comment>
<organism evidence="2 3">
    <name type="scientific">Mycobacteroides chelonae</name>
    <name type="common">Mycobacterium chelonae</name>
    <dbReference type="NCBI Taxonomy" id="1774"/>
    <lineage>
        <taxon>Bacteria</taxon>
        <taxon>Bacillati</taxon>
        <taxon>Actinomycetota</taxon>
        <taxon>Actinomycetes</taxon>
        <taxon>Mycobacteriales</taxon>
        <taxon>Mycobacteriaceae</taxon>
        <taxon>Mycobacteroides</taxon>
    </lineage>
</organism>
<proteinExistence type="predicted"/>
<gene>
    <name evidence="2" type="ORF">BKG82_26585</name>
</gene>
<evidence type="ECO:0000313" key="3">
    <source>
        <dbReference type="Proteomes" id="UP000180043"/>
    </source>
</evidence>